<evidence type="ECO:0000313" key="3">
    <source>
        <dbReference type="Proteomes" id="UP001066276"/>
    </source>
</evidence>
<name>A0AAV7SUI3_PLEWA</name>
<dbReference type="Proteomes" id="UP001066276">
    <property type="component" value="Chromosome 4_2"/>
</dbReference>
<accession>A0AAV7SUI3</accession>
<sequence>MKELRALGEEGGVKNTDRKEKNKEKRRRKGALEEENTREELHDHISALRHCGLLMPQDNQCSPPQSVGCCGSHSSPLF</sequence>
<evidence type="ECO:0000256" key="1">
    <source>
        <dbReference type="SAM" id="MobiDB-lite"/>
    </source>
</evidence>
<organism evidence="2 3">
    <name type="scientific">Pleurodeles waltl</name>
    <name type="common">Iberian ribbed newt</name>
    <dbReference type="NCBI Taxonomy" id="8319"/>
    <lineage>
        <taxon>Eukaryota</taxon>
        <taxon>Metazoa</taxon>
        <taxon>Chordata</taxon>
        <taxon>Craniata</taxon>
        <taxon>Vertebrata</taxon>
        <taxon>Euteleostomi</taxon>
        <taxon>Amphibia</taxon>
        <taxon>Batrachia</taxon>
        <taxon>Caudata</taxon>
        <taxon>Salamandroidea</taxon>
        <taxon>Salamandridae</taxon>
        <taxon>Pleurodelinae</taxon>
        <taxon>Pleurodeles</taxon>
    </lineage>
</organism>
<comment type="caution">
    <text evidence="2">The sequence shown here is derived from an EMBL/GenBank/DDBJ whole genome shotgun (WGS) entry which is preliminary data.</text>
</comment>
<keyword evidence="3" id="KW-1185">Reference proteome</keyword>
<feature type="compositionally biased region" description="Basic and acidic residues" evidence="1">
    <location>
        <begin position="1"/>
        <end position="23"/>
    </location>
</feature>
<evidence type="ECO:0000313" key="2">
    <source>
        <dbReference type="EMBL" id="KAJ1167765.1"/>
    </source>
</evidence>
<protein>
    <submittedName>
        <fullName evidence="2">Uncharacterized protein</fullName>
    </submittedName>
</protein>
<reference evidence="2" key="1">
    <citation type="journal article" date="2022" name="bioRxiv">
        <title>Sequencing and chromosome-scale assembly of the giantPleurodeles waltlgenome.</title>
        <authorList>
            <person name="Brown T."/>
            <person name="Elewa A."/>
            <person name="Iarovenko S."/>
            <person name="Subramanian E."/>
            <person name="Araus A.J."/>
            <person name="Petzold A."/>
            <person name="Susuki M."/>
            <person name="Suzuki K.-i.T."/>
            <person name="Hayashi T."/>
            <person name="Toyoda A."/>
            <person name="Oliveira C."/>
            <person name="Osipova E."/>
            <person name="Leigh N.D."/>
            <person name="Simon A."/>
            <person name="Yun M.H."/>
        </authorList>
    </citation>
    <scope>NUCLEOTIDE SEQUENCE</scope>
    <source>
        <strain evidence="2">20211129_DDA</strain>
        <tissue evidence="2">Liver</tissue>
    </source>
</reference>
<gene>
    <name evidence="2" type="ORF">NDU88_008154</name>
</gene>
<dbReference type="AlphaFoldDB" id="A0AAV7SUI3"/>
<feature type="region of interest" description="Disordered" evidence="1">
    <location>
        <begin position="1"/>
        <end position="41"/>
    </location>
</feature>
<dbReference type="EMBL" id="JANPWB010000008">
    <property type="protein sequence ID" value="KAJ1167765.1"/>
    <property type="molecule type" value="Genomic_DNA"/>
</dbReference>
<proteinExistence type="predicted"/>